<keyword evidence="2" id="KW-0812">Transmembrane</keyword>
<accession>A0A419SIW3</accession>
<evidence type="ECO:0000313" key="3">
    <source>
        <dbReference type="EMBL" id="RKD23892.1"/>
    </source>
</evidence>
<evidence type="ECO:0008006" key="5">
    <source>
        <dbReference type="Google" id="ProtNLM"/>
    </source>
</evidence>
<evidence type="ECO:0000313" key="4">
    <source>
        <dbReference type="Proteomes" id="UP000284219"/>
    </source>
</evidence>
<keyword evidence="2" id="KW-0472">Membrane</keyword>
<feature type="transmembrane region" description="Helical" evidence="2">
    <location>
        <begin position="20"/>
        <end position="39"/>
    </location>
</feature>
<evidence type="ECO:0000256" key="2">
    <source>
        <dbReference type="SAM" id="Phobius"/>
    </source>
</evidence>
<sequence length="192" mass="22149">MEINLIPKEPFVVKHFKQLLLLICFILLLMSISITQYILQQEKILAHAEERVIALKKEKSLLEQDIAYNRGVLEREEELKEYRKYKALIEGIEANRGPSWAFVLEEVSTALPDHAVLLELEGEGNRVLGTAAVYNLTDAAYFLDQIENLDTIESSYMRIIQESEVYEDYHVDPRQAKIVEFTLYTKGARGDD</sequence>
<organism evidence="3 4">
    <name type="scientific">Ammoniphilus oxalaticus</name>
    <dbReference type="NCBI Taxonomy" id="66863"/>
    <lineage>
        <taxon>Bacteria</taxon>
        <taxon>Bacillati</taxon>
        <taxon>Bacillota</taxon>
        <taxon>Bacilli</taxon>
        <taxon>Bacillales</taxon>
        <taxon>Paenibacillaceae</taxon>
        <taxon>Aneurinibacillus group</taxon>
        <taxon>Ammoniphilus</taxon>
    </lineage>
</organism>
<dbReference type="Proteomes" id="UP000284219">
    <property type="component" value="Unassembled WGS sequence"/>
</dbReference>
<protein>
    <recommendedName>
        <fullName evidence="5">Fimbrial assembly protein</fullName>
    </recommendedName>
</protein>
<reference evidence="3 4" key="1">
    <citation type="submission" date="2016-08" db="EMBL/GenBank/DDBJ databases">
        <title>Novel Firmicute Genomes.</title>
        <authorList>
            <person name="Poppleton D.I."/>
            <person name="Gribaldo S."/>
        </authorList>
    </citation>
    <scope>NUCLEOTIDE SEQUENCE [LARGE SCALE GENOMIC DNA]</scope>
    <source>
        <strain evidence="3 4">RAOx-1</strain>
    </source>
</reference>
<keyword evidence="1" id="KW-0175">Coiled coil</keyword>
<dbReference type="AlphaFoldDB" id="A0A419SIW3"/>
<keyword evidence="2" id="KW-1133">Transmembrane helix</keyword>
<evidence type="ECO:0000256" key="1">
    <source>
        <dbReference type="SAM" id="Coils"/>
    </source>
</evidence>
<name>A0A419SIW3_9BACL</name>
<dbReference type="EMBL" id="MCHY01000008">
    <property type="protein sequence ID" value="RKD23892.1"/>
    <property type="molecule type" value="Genomic_DNA"/>
</dbReference>
<comment type="caution">
    <text evidence="3">The sequence shown here is derived from an EMBL/GenBank/DDBJ whole genome shotgun (WGS) entry which is preliminary data.</text>
</comment>
<gene>
    <name evidence="3" type="ORF">BEP19_05550</name>
</gene>
<dbReference type="OrthoDB" id="9864238at2"/>
<proteinExistence type="predicted"/>
<feature type="coiled-coil region" evidence="1">
    <location>
        <begin position="38"/>
        <end position="95"/>
    </location>
</feature>
<dbReference type="RefSeq" id="WP_120189121.1">
    <property type="nucleotide sequence ID" value="NZ_MCHY01000008.1"/>
</dbReference>
<keyword evidence="4" id="KW-1185">Reference proteome</keyword>